<evidence type="ECO:0000256" key="5">
    <source>
        <dbReference type="SAM" id="MobiDB-lite"/>
    </source>
</evidence>
<organism evidence="8 9">
    <name type="scientific">Lentinula lateritia</name>
    <dbReference type="NCBI Taxonomy" id="40482"/>
    <lineage>
        <taxon>Eukaryota</taxon>
        <taxon>Fungi</taxon>
        <taxon>Dikarya</taxon>
        <taxon>Basidiomycota</taxon>
        <taxon>Agaricomycotina</taxon>
        <taxon>Agaricomycetes</taxon>
        <taxon>Agaricomycetidae</taxon>
        <taxon>Agaricales</taxon>
        <taxon>Marasmiineae</taxon>
        <taxon>Omphalotaceae</taxon>
        <taxon>Lentinula</taxon>
    </lineage>
</organism>
<keyword evidence="9" id="KW-1185">Reference proteome</keyword>
<dbReference type="InterPro" id="IPR036259">
    <property type="entry name" value="MFS_trans_sf"/>
</dbReference>
<feature type="transmembrane region" description="Helical" evidence="6">
    <location>
        <begin position="126"/>
        <end position="142"/>
    </location>
</feature>
<reference evidence="8" key="1">
    <citation type="submission" date="2022-08" db="EMBL/GenBank/DDBJ databases">
        <title>A Global Phylogenomic Analysis of the Shiitake Genus Lentinula.</title>
        <authorList>
            <consortium name="DOE Joint Genome Institute"/>
            <person name="Sierra-Patev S."/>
            <person name="Min B."/>
            <person name="Naranjo-Ortiz M."/>
            <person name="Looney B."/>
            <person name="Konkel Z."/>
            <person name="Slot J.C."/>
            <person name="Sakamoto Y."/>
            <person name="Steenwyk J.L."/>
            <person name="Rokas A."/>
            <person name="Carro J."/>
            <person name="Camarero S."/>
            <person name="Ferreira P."/>
            <person name="Molpeceres G."/>
            <person name="Ruiz-Duenas F.J."/>
            <person name="Serrano A."/>
            <person name="Henrissat B."/>
            <person name="Drula E."/>
            <person name="Hughes K.W."/>
            <person name="Mata J.L."/>
            <person name="Ishikawa N.K."/>
            <person name="Vargas-Isla R."/>
            <person name="Ushijima S."/>
            <person name="Smith C.A."/>
            <person name="Ahrendt S."/>
            <person name="Andreopoulos W."/>
            <person name="He G."/>
            <person name="Labutti K."/>
            <person name="Lipzen A."/>
            <person name="Ng V."/>
            <person name="Riley R."/>
            <person name="Sandor L."/>
            <person name="Barry K."/>
            <person name="Martinez A.T."/>
            <person name="Xiao Y."/>
            <person name="Gibbons J.G."/>
            <person name="Terashima K."/>
            <person name="Grigoriev I.V."/>
            <person name="Hibbett D.S."/>
        </authorList>
    </citation>
    <scope>NUCLEOTIDE SEQUENCE</scope>
    <source>
        <strain evidence="8">RHP3577 ss4</strain>
    </source>
</reference>
<feature type="transmembrane region" description="Helical" evidence="6">
    <location>
        <begin position="458"/>
        <end position="483"/>
    </location>
</feature>
<evidence type="ECO:0000256" key="3">
    <source>
        <dbReference type="ARBA" id="ARBA00022989"/>
    </source>
</evidence>
<protein>
    <submittedName>
        <fullName evidence="8">Major facilitator superfamily domain-containing protein</fullName>
    </submittedName>
</protein>
<dbReference type="InterPro" id="IPR011701">
    <property type="entry name" value="MFS"/>
</dbReference>
<feature type="transmembrane region" description="Helical" evidence="6">
    <location>
        <begin position="495"/>
        <end position="515"/>
    </location>
</feature>
<feature type="transmembrane region" description="Helical" evidence="6">
    <location>
        <begin position="246"/>
        <end position="273"/>
    </location>
</feature>
<feature type="transmembrane region" description="Helical" evidence="6">
    <location>
        <begin position="361"/>
        <end position="380"/>
    </location>
</feature>
<proteinExistence type="predicted"/>
<evidence type="ECO:0000256" key="6">
    <source>
        <dbReference type="SAM" id="Phobius"/>
    </source>
</evidence>
<feature type="domain" description="Major facilitator superfamily (MFS) profile" evidence="7">
    <location>
        <begin position="87"/>
        <end position="520"/>
    </location>
</feature>
<gene>
    <name evidence="8" type="ORF">C8R41DRAFT_926211</name>
</gene>
<feature type="transmembrane region" description="Helical" evidence="6">
    <location>
        <begin position="322"/>
        <end position="341"/>
    </location>
</feature>
<evidence type="ECO:0000256" key="2">
    <source>
        <dbReference type="ARBA" id="ARBA00022692"/>
    </source>
</evidence>
<feature type="region of interest" description="Disordered" evidence="5">
    <location>
        <begin position="1"/>
        <end position="80"/>
    </location>
</feature>
<feature type="transmembrane region" description="Helical" evidence="6">
    <location>
        <begin position="178"/>
        <end position="201"/>
    </location>
</feature>
<dbReference type="PANTHER" id="PTHR23502:SF74">
    <property type="entry name" value="MAJOR FACILITATOR SUPERFAMILY (MFS) PROFILE DOMAIN-CONTAINING PROTEIN"/>
    <property type="match status" value="1"/>
</dbReference>
<dbReference type="EMBL" id="JANVFT010000117">
    <property type="protein sequence ID" value="KAJ4466223.1"/>
    <property type="molecule type" value="Genomic_DNA"/>
</dbReference>
<name>A0ABQ8V0H8_9AGAR</name>
<dbReference type="PANTHER" id="PTHR23502">
    <property type="entry name" value="MAJOR FACILITATOR SUPERFAMILY"/>
    <property type="match status" value="1"/>
</dbReference>
<dbReference type="Gene3D" id="1.20.1250.20">
    <property type="entry name" value="MFS general substrate transporter like domains"/>
    <property type="match status" value="1"/>
</dbReference>
<feature type="transmembrane region" description="Helical" evidence="6">
    <location>
        <begin position="430"/>
        <end position="451"/>
    </location>
</feature>
<evidence type="ECO:0000313" key="8">
    <source>
        <dbReference type="EMBL" id="KAJ4466223.1"/>
    </source>
</evidence>
<evidence type="ECO:0000313" key="9">
    <source>
        <dbReference type="Proteomes" id="UP001150217"/>
    </source>
</evidence>
<feature type="compositionally biased region" description="Acidic residues" evidence="5">
    <location>
        <begin position="25"/>
        <end position="34"/>
    </location>
</feature>
<accession>A0ABQ8V0H8</accession>
<evidence type="ECO:0000256" key="1">
    <source>
        <dbReference type="ARBA" id="ARBA00004141"/>
    </source>
</evidence>
<keyword evidence="4 6" id="KW-0472">Membrane</keyword>
<dbReference type="CDD" id="cd17323">
    <property type="entry name" value="MFS_Tpo1_MDR_like"/>
    <property type="match status" value="1"/>
</dbReference>
<feature type="transmembrane region" description="Helical" evidence="6">
    <location>
        <begin position="213"/>
        <end position="234"/>
    </location>
</feature>
<feature type="transmembrane region" description="Helical" evidence="6">
    <location>
        <begin position="154"/>
        <end position="172"/>
    </location>
</feature>
<dbReference type="Proteomes" id="UP001150217">
    <property type="component" value="Unassembled WGS sequence"/>
</dbReference>
<feature type="compositionally biased region" description="Basic and acidic residues" evidence="5">
    <location>
        <begin position="38"/>
        <end position="59"/>
    </location>
</feature>
<dbReference type="InterPro" id="IPR020846">
    <property type="entry name" value="MFS_dom"/>
</dbReference>
<dbReference type="PROSITE" id="PS50850">
    <property type="entry name" value="MFS"/>
    <property type="match status" value="1"/>
</dbReference>
<feature type="transmembrane region" description="Helical" evidence="6">
    <location>
        <begin position="401"/>
        <end position="418"/>
    </location>
</feature>
<sequence>MPGNGFPLHPGYRHGPPPPPGLAPLDEDVNDESAIEMRNVRDAEKNEKKMPEPEVHEVPTNEPVAVSWDGPDDPQNPQNFSNSKKWVITAVCCALTVNATFASSAPSLAGDRLITRFNISEEVSDLVTALFLMGYVLGPVFWGSGSEMFGRRYVLLIAMCSYTILFVGQGVATNIQTVLILRFFSGAFAVAPLITSGGILADVWNAQGRGYATSLFGGCVFLGPSLGPLVGGFVAADPRLGWEWIYWVMMIFAGACTLFAIVCLPETYGPVLLTRKAVRLRKEDPITNRNLFSDHEKLDSSPHGILERTLYRPWKMMAKEPILILITVYMSVVYGILYALFEAFPVIFIETRGFTITQQGLLFIGIGIGSVLTTFMNLYFAKQVNKIIPKWKGFPPAELRLYSAMIGSVMLVIGSFWLGWTGNYASVPWYVPGISTVFVGMAISAIFTSLITYIVDTYLLLAASALASNTMIRSLVGSVFPLFTVQMYHNLGINWASTLIALISLLLAPIPFLFFKYGARIRQHSQFAPCLDLKIAKQIQEQEEVQRSRSRSSNATVNPAQVEEAVEPLDDSRAVNAALLENIQHLTNTVSEVQYLLNEAISSQVASSQSQRELVDAIRQLRSSIHSRRDSVYSIGQDPITPQSSYQMPPIPELYAPPLQAPAPTKRPTTHEWSVRMGPIDLSAVSDLHGTALSFARMTRRGNQISPQVRGRKGGPHILIMSWKTEEEARAFYEAWSEEPPADYATLSVVPNF</sequence>
<evidence type="ECO:0000256" key="4">
    <source>
        <dbReference type="ARBA" id="ARBA00023136"/>
    </source>
</evidence>
<keyword evidence="2 6" id="KW-0812">Transmembrane</keyword>
<evidence type="ECO:0000259" key="7">
    <source>
        <dbReference type="PROSITE" id="PS50850"/>
    </source>
</evidence>
<feature type="region of interest" description="Disordered" evidence="5">
    <location>
        <begin position="544"/>
        <end position="565"/>
    </location>
</feature>
<comment type="subcellular location">
    <subcellularLocation>
        <location evidence="1">Membrane</location>
        <topology evidence="1">Multi-pass membrane protein</topology>
    </subcellularLocation>
</comment>
<dbReference type="Pfam" id="PF07690">
    <property type="entry name" value="MFS_1"/>
    <property type="match status" value="1"/>
</dbReference>
<keyword evidence="3 6" id="KW-1133">Transmembrane helix</keyword>
<dbReference type="SUPFAM" id="SSF103473">
    <property type="entry name" value="MFS general substrate transporter"/>
    <property type="match status" value="1"/>
</dbReference>
<comment type="caution">
    <text evidence="8">The sequence shown here is derived from an EMBL/GenBank/DDBJ whole genome shotgun (WGS) entry which is preliminary data.</text>
</comment>